<evidence type="ECO:0000256" key="1">
    <source>
        <dbReference type="ARBA" id="ARBA00000448"/>
    </source>
</evidence>
<dbReference type="PANTHER" id="PTHR10353">
    <property type="entry name" value="GLYCOSYL HYDROLASE"/>
    <property type="match status" value="1"/>
</dbReference>
<evidence type="ECO:0000256" key="3">
    <source>
        <dbReference type="ARBA" id="ARBA00012744"/>
    </source>
</evidence>
<dbReference type="eggNOG" id="KOG0626">
    <property type="taxonomic scope" value="Eukaryota"/>
</dbReference>
<dbReference type="EC" id="3.2.1.21" evidence="3"/>
<evidence type="ECO:0000256" key="8">
    <source>
        <dbReference type="RuleBase" id="RU003690"/>
    </source>
</evidence>
<proteinExistence type="inferred from homology"/>
<evidence type="ECO:0000256" key="7">
    <source>
        <dbReference type="ARBA" id="ARBA00023295"/>
    </source>
</evidence>
<evidence type="ECO:0000313" key="10">
    <source>
        <dbReference type="EMBL" id="ESQ38679.1"/>
    </source>
</evidence>
<comment type="similarity">
    <text evidence="2 8">Belongs to the glycosyl hydrolase 1 family.</text>
</comment>
<protein>
    <recommendedName>
        <fullName evidence="3">beta-glucosidase</fullName>
        <ecNumber evidence="3">3.2.1.21</ecNumber>
    </recommendedName>
</protein>
<dbReference type="PRINTS" id="PR00131">
    <property type="entry name" value="GLHYDRLASE1"/>
</dbReference>
<dbReference type="Pfam" id="PF00232">
    <property type="entry name" value="Glyco_hydro_1"/>
    <property type="match status" value="1"/>
</dbReference>
<dbReference type="GO" id="GO:0005975">
    <property type="term" value="P:carbohydrate metabolic process"/>
    <property type="evidence" value="ECO:0007669"/>
    <property type="project" value="InterPro"/>
</dbReference>
<keyword evidence="4 9" id="KW-0732">Signal</keyword>
<evidence type="ECO:0000256" key="9">
    <source>
        <dbReference type="SAM" id="SignalP"/>
    </source>
</evidence>
<dbReference type="OMA" id="MYHMDLP"/>
<sequence length="556" mass="64493">MEQVLFLITIFLALYSGRCSDVYSRNDFPEGFVFGSALSAFQWEGAVDEDGKMPSIWDTFVHSNAGPTRDIACDGYHRYKEDVRLMYDMGLDAFRLSISWSRLVPSGRGPVNPKGLRFYKNLINEFRRHENELSLFWFSAWHERGSTGIEPHVTLYHNDLPQALEDEYGGWIDRKIIDDFTAFADVCFREFGKEVKFWSTINEPNMLAMGGYDWGFVPPVHCSPPFGMVNCSRGNSSTEPYIALHNMLLAHASTMRLYKQKYKDKQNGSLGITCFAYWMVPLTSSEENKIATQRAKDFYLGWVLHPLVFGDYPDVMKRIVGKRLPSFSKEESDLVKDSFDFLGVIHYTTMYIAHLSHSHHEDYVSDMSVLMSPFGNSTLVKFDVLPWGLEGVLEYIKHNYGNPPVYILENGRPTNHHSSLNDMGRVEYLHAYIAAVLKSVRNGSETRGYFQWSFMDLYEFVNYNYTYGLYHVDFSDPERQRSPKTSAFCKIEKFDPVWFPFRVGFLIQREGGYEVLYQIFSSFRPFWKKQYAADHAEASKVFHSLKAFHQWIVLQF</sequence>
<dbReference type="PANTHER" id="PTHR10353:SF254">
    <property type="entry name" value="THIOGLUCOSIDASE"/>
    <property type="match status" value="1"/>
</dbReference>
<name>V4L4V6_EUTSA</name>
<keyword evidence="11" id="KW-1185">Reference proteome</keyword>
<dbReference type="Proteomes" id="UP000030689">
    <property type="component" value="Unassembled WGS sequence"/>
</dbReference>
<dbReference type="InterPro" id="IPR001360">
    <property type="entry name" value="Glyco_hydro_1"/>
</dbReference>
<dbReference type="InterPro" id="IPR033132">
    <property type="entry name" value="GH_1_N_CS"/>
</dbReference>
<feature type="chain" id="PRO_5004720375" description="beta-glucosidase" evidence="9">
    <location>
        <begin position="20"/>
        <end position="556"/>
    </location>
</feature>
<evidence type="ECO:0000256" key="4">
    <source>
        <dbReference type="ARBA" id="ARBA00022729"/>
    </source>
</evidence>
<organism evidence="10 11">
    <name type="scientific">Eutrema salsugineum</name>
    <name type="common">Saltwater cress</name>
    <name type="synonym">Sisymbrium salsugineum</name>
    <dbReference type="NCBI Taxonomy" id="72664"/>
    <lineage>
        <taxon>Eukaryota</taxon>
        <taxon>Viridiplantae</taxon>
        <taxon>Streptophyta</taxon>
        <taxon>Embryophyta</taxon>
        <taxon>Tracheophyta</taxon>
        <taxon>Spermatophyta</taxon>
        <taxon>Magnoliopsida</taxon>
        <taxon>eudicotyledons</taxon>
        <taxon>Gunneridae</taxon>
        <taxon>Pentapetalae</taxon>
        <taxon>rosids</taxon>
        <taxon>malvids</taxon>
        <taxon>Brassicales</taxon>
        <taxon>Brassicaceae</taxon>
        <taxon>Eutremeae</taxon>
        <taxon>Eutrema</taxon>
    </lineage>
</organism>
<keyword evidence="5" id="KW-0378">Hydrolase</keyword>
<keyword evidence="6" id="KW-0325">Glycoprotein</keyword>
<dbReference type="GO" id="GO:0008422">
    <property type="term" value="F:beta-glucosidase activity"/>
    <property type="evidence" value="ECO:0007669"/>
    <property type="project" value="UniProtKB-EC"/>
</dbReference>
<dbReference type="InterPro" id="IPR017853">
    <property type="entry name" value="GH"/>
</dbReference>
<keyword evidence="7" id="KW-0326">Glycosidase</keyword>
<comment type="catalytic activity">
    <reaction evidence="1">
        <text>Hydrolysis of terminal, non-reducing beta-D-glucosyl residues with release of beta-D-glucose.</text>
        <dbReference type="EC" id="3.2.1.21"/>
    </reaction>
</comment>
<reference evidence="10 11" key="1">
    <citation type="journal article" date="2013" name="Front. Plant Sci.">
        <title>The Reference Genome of the Halophytic Plant Eutrema salsugineum.</title>
        <authorList>
            <person name="Yang R."/>
            <person name="Jarvis D.E."/>
            <person name="Chen H."/>
            <person name="Beilstein M.A."/>
            <person name="Grimwood J."/>
            <person name="Jenkins J."/>
            <person name="Shu S."/>
            <person name="Prochnik S."/>
            <person name="Xin M."/>
            <person name="Ma C."/>
            <person name="Schmutz J."/>
            <person name="Wing R.A."/>
            <person name="Mitchell-Olds T."/>
            <person name="Schumaker K.S."/>
            <person name="Wang X."/>
        </authorList>
    </citation>
    <scope>NUCLEOTIDE SEQUENCE [LARGE SCALE GENOMIC DNA]</scope>
</reference>
<dbReference type="SUPFAM" id="SSF51445">
    <property type="entry name" value="(Trans)glycosidases"/>
    <property type="match status" value="1"/>
</dbReference>
<feature type="signal peptide" evidence="9">
    <location>
        <begin position="1"/>
        <end position="19"/>
    </location>
</feature>
<dbReference type="AlphaFoldDB" id="V4L4V6"/>
<accession>V4L4V6</accession>
<dbReference type="PROSITE" id="PS00653">
    <property type="entry name" value="GLYCOSYL_HYDROL_F1_2"/>
    <property type="match status" value="1"/>
</dbReference>
<evidence type="ECO:0000256" key="5">
    <source>
        <dbReference type="ARBA" id="ARBA00022801"/>
    </source>
</evidence>
<dbReference type="Gene3D" id="3.20.20.80">
    <property type="entry name" value="Glycosidases"/>
    <property type="match status" value="1"/>
</dbReference>
<dbReference type="KEGG" id="eus:EUTSA_v10028552mg"/>
<evidence type="ECO:0000313" key="11">
    <source>
        <dbReference type="Proteomes" id="UP000030689"/>
    </source>
</evidence>
<dbReference type="FunFam" id="3.20.20.80:FF:000069">
    <property type="entry name" value="Beta-glucosidase 1"/>
    <property type="match status" value="1"/>
</dbReference>
<gene>
    <name evidence="10" type="ORF">EUTSA_v10028552mg</name>
</gene>
<evidence type="ECO:0000256" key="6">
    <source>
        <dbReference type="ARBA" id="ARBA00023180"/>
    </source>
</evidence>
<dbReference type="Gramene" id="ESQ38679">
    <property type="protein sequence ID" value="ESQ38679"/>
    <property type="gene ID" value="EUTSA_v10028552mg"/>
</dbReference>
<evidence type="ECO:0000256" key="2">
    <source>
        <dbReference type="ARBA" id="ARBA00010838"/>
    </source>
</evidence>
<dbReference type="EMBL" id="KI517537">
    <property type="protein sequence ID" value="ESQ38679.1"/>
    <property type="molecule type" value="Genomic_DNA"/>
</dbReference>